<reference evidence="3" key="1">
    <citation type="submission" date="2016-01" db="EMBL/GenBank/DDBJ databases">
        <title>Draft genome of Chromobacterium sp. F49.</title>
        <authorList>
            <person name="Hong K.W."/>
        </authorList>
    </citation>
    <scope>NUCLEOTIDE SEQUENCE [LARGE SCALE GENOMIC DNA]</scope>
    <source>
        <strain evidence="3">M63</strain>
    </source>
</reference>
<sequence length="175" mass="19558">MTKQDLINSFPISEASFANDIAFYVVIGIGATLLITLLAVLITRNSEAYGIGSIIVIPVIVFAFWQATNNEFERTNELINAKIEWKKSFYASYLPQVPEQRFEVLSHTVNKDGTVSVILKSDLDVKTIGSISSVQYYTPTTSESGIYVTARYVEGLEKVEIKNGLYDPTIFFPKK</sequence>
<feature type="transmembrane region" description="Helical" evidence="1">
    <location>
        <begin position="48"/>
        <end position="65"/>
    </location>
</feature>
<dbReference type="AlphaFoldDB" id="A0A161S1Z0"/>
<name>A0A161S1Z0_9BACL</name>
<proteinExistence type="predicted"/>
<gene>
    <name evidence="2" type="ORF">AV654_19790</name>
</gene>
<feature type="transmembrane region" description="Helical" evidence="1">
    <location>
        <begin position="21"/>
        <end position="42"/>
    </location>
</feature>
<evidence type="ECO:0000313" key="3">
    <source>
        <dbReference type="Proteomes" id="UP000076563"/>
    </source>
</evidence>
<keyword evidence="1" id="KW-0472">Membrane</keyword>
<comment type="caution">
    <text evidence="2">The sequence shown here is derived from an EMBL/GenBank/DDBJ whole genome shotgun (WGS) entry which is preliminary data.</text>
</comment>
<keyword evidence="3" id="KW-1185">Reference proteome</keyword>
<accession>A0A161S1Z0</accession>
<dbReference type="RefSeq" id="WP_063183185.1">
    <property type="nucleotide sequence ID" value="NZ_LQRA01000057.1"/>
</dbReference>
<keyword evidence="1" id="KW-1133">Transmembrane helix</keyword>
<keyword evidence="1" id="KW-0812">Transmembrane</keyword>
<protein>
    <submittedName>
        <fullName evidence="2">Uncharacterized protein</fullName>
    </submittedName>
</protein>
<dbReference type="EMBL" id="LQRA01000057">
    <property type="protein sequence ID" value="KZE78219.1"/>
    <property type="molecule type" value="Genomic_DNA"/>
</dbReference>
<organism evidence="2 3">
    <name type="scientific">Paenibacillus elgii</name>
    <dbReference type="NCBI Taxonomy" id="189691"/>
    <lineage>
        <taxon>Bacteria</taxon>
        <taxon>Bacillati</taxon>
        <taxon>Bacillota</taxon>
        <taxon>Bacilli</taxon>
        <taxon>Bacillales</taxon>
        <taxon>Paenibacillaceae</taxon>
        <taxon>Paenibacillus</taxon>
    </lineage>
</organism>
<evidence type="ECO:0000256" key="1">
    <source>
        <dbReference type="SAM" id="Phobius"/>
    </source>
</evidence>
<evidence type="ECO:0000313" key="2">
    <source>
        <dbReference type="EMBL" id="KZE78219.1"/>
    </source>
</evidence>
<dbReference type="Proteomes" id="UP000076563">
    <property type="component" value="Unassembled WGS sequence"/>
</dbReference>